<name>A0A926F362_9FIRM</name>
<evidence type="ECO:0000256" key="1">
    <source>
        <dbReference type="ARBA" id="ARBA00001966"/>
    </source>
</evidence>
<dbReference type="SMART" id="SM00729">
    <property type="entry name" value="Elp3"/>
    <property type="match status" value="1"/>
</dbReference>
<dbReference type="InterPro" id="IPR007197">
    <property type="entry name" value="rSAM"/>
</dbReference>
<dbReference type="InterPro" id="IPR006638">
    <property type="entry name" value="Elp3/MiaA/NifB-like_rSAM"/>
</dbReference>
<dbReference type="InterPro" id="IPR051198">
    <property type="entry name" value="BchE-like"/>
</dbReference>
<proteinExistence type="predicted"/>
<feature type="domain" description="Radical SAM core" evidence="6">
    <location>
        <begin position="9"/>
        <end position="239"/>
    </location>
</feature>
<keyword evidence="2" id="KW-0949">S-adenosyl-L-methionine</keyword>
<dbReference type="GO" id="GO:0003824">
    <property type="term" value="F:catalytic activity"/>
    <property type="evidence" value="ECO:0007669"/>
    <property type="project" value="InterPro"/>
</dbReference>
<protein>
    <submittedName>
        <fullName evidence="7">B12-binding domain-containing radical SAM protein</fullName>
    </submittedName>
</protein>
<dbReference type="InterPro" id="IPR013785">
    <property type="entry name" value="Aldolase_TIM"/>
</dbReference>
<dbReference type="EMBL" id="JACRTK010000003">
    <property type="protein sequence ID" value="MBC8591054.1"/>
    <property type="molecule type" value="Genomic_DNA"/>
</dbReference>
<evidence type="ECO:0000256" key="4">
    <source>
        <dbReference type="ARBA" id="ARBA00023004"/>
    </source>
</evidence>
<evidence type="ECO:0000256" key="2">
    <source>
        <dbReference type="ARBA" id="ARBA00022691"/>
    </source>
</evidence>
<evidence type="ECO:0000259" key="6">
    <source>
        <dbReference type="PROSITE" id="PS51918"/>
    </source>
</evidence>
<keyword evidence="5" id="KW-0411">Iron-sulfur</keyword>
<dbReference type="InterPro" id="IPR058240">
    <property type="entry name" value="rSAM_sf"/>
</dbReference>
<reference evidence="7 8" key="1">
    <citation type="submission" date="2020-08" db="EMBL/GenBank/DDBJ databases">
        <title>Genome public.</title>
        <authorList>
            <person name="Liu C."/>
            <person name="Sun Q."/>
        </authorList>
    </citation>
    <scope>NUCLEOTIDE SEQUENCE [LARGE SCALE GENOMIC DNA]</scope>
    <source>
        <strain evidence="7 8">NSJ-26</strain>
    </source>
</reference>
<dbReference type="SUPFAM" id="SSF102114">
    <property type="entry name" value="Radical SAM enzymes"/>
    <property type="match status" value="1"/>
</dbReference>
<evidence type="ECO:0000256" key="5">
    <source>
        <dbReference type="ARBA" id="ARBA00023014"/>
    </source>
</evidence>
<evidence type="ECO:0000313" key="8">
    <source>
        <dbReference type="Proteomes" id="UP000601522"/>
    </source>
</evidence>
<gene>
    <name evidence="7" type="ORF">H8689_07990</name>
</gene>
<comment type="caution">
    <text evidence="7">The sequence shown here is derived from an EMBL/GenBank/DDBJ whole genome shotgun (WGS) entry which is preliminary data.</text>
</comment>
<accession>A0A926F362</accession>
<dbReference type="GO" id="GO:0051536">
    <property type="term" value="F:iron-sulfur cluster binding"/>
    <property type="evidence" value="ECO:0007669"/>
    <property type="project" value="UniProtKB-KW"/>
</dbReference>
<dbReference type="RefSeq" id="WP_249323909.1">
    <property type="nucleotide sequence ID" value="NZ_JACRTK010000003.1"/>
</dbReference>
<dbReference type="PANTHER" id="PTHR43409:SF4">
    <property type="entry name" value="RADICAL SAM SUPERFAMILY PROTEIN"/>
    <property type="match status" value="1"/>
</dbReference>
<keyword evidence="3" id="KW-0479">Metal-binding</keyword>
<comment type="cofactor">
    <cofactor evidence="1">
        <name>[4Fe-4S] cluster</name>
        <dbReference type="ChEBI" id="CHEBI:49883"/>
    </cofactor>
</comment>
<dbReference type="Gene3D" id="3.20.20.70">
    <property type="entry name" value="Aldolase class I"/>
    <property type="match status" value="1"/>
</dbReference>
<keyword evidence="8" id="KW-1185">Reference proteome</keyword>
<dbReference type="Proteomes" id="UP000601522">
    <property type="component" value="Unassembled WGS sequence"/>
</dbReference>
<dbReference type="CDD" id="cd01335">
    <property type="entry name" value="Radical_SAM"/>
    <property type="match status" value="1"/>
</dbReference>
<dbReference type="PANTHER" id="PTHR43409">
    <property type="entry name" value="ANAEROBIC MAGNESIUM-PROTOPORPHYRIN IX MONOMETHYL ESTER CYCLASE-RELATED"/>
    <property type="match status" value="1"/>
</dbReference>
<dbReference type="GO" id="GO:0046872">
    <property type="term" value="F:metal ion binding"/>
    <property type="evidence" value="ECO:0007669"/>
    <property type="project" value="UniProtKB-KW"/>
</dbReference>
<sequence>MRYEGSIYRPPSEARSLIIQATIGCSHNKCSFCSMYKDKNFRIRNTDDILEDISIARNRFTNINRVFLADGDALMIKTPELVKILNYIKLNIPECERIGIYASPNSIKRKSLEELKLLKSLGLDIAYLGLESGSDKVLLDINKGSTSEEIINCAIKLKEAGILVSITLISGLGGKEHWKDHAIDSAKAINKINPDYLGLLTLMIDPETRLYEEISKGSFQLLSPREVALETLEFLTHLDSEGTIFRSNHASNYISLRGTLNKDIPKMIRELEEVIKEDIGFKEEWMRRL</sequence>
<dbReference type="AlphaFoldDB" id="A0A926F362"/>
<organism evidence="7 8">
    <name type="scientific">Wansuia hejianensis</name>
    <dbReference type="NCBI Taxonomy" id="2763667"/>
    <lineage>
        <taxon>Bacteria</taxon>
        <taxon>Bacillati</taxon>
        <taxon>Bacillota</taxon>
        <taxon>Clostridia</taxon>
        <taxon>Lachnospirales</taxon>
        <taxon>Lachnospiraceae</taxon>
        <taxon>Wansuia</taxon>
    </lineage>
</organism>
<dbReference type="PROSITE" id="PS51918">
    <property type="entry name" value="RADICAL_SAM"/>
    <property type="match status" value="1"/>
</dbReference>
<evidence type="ECO:0000313" key="7">
    <source>
        <dbReference type="EMBL" id="MBC8591054.1"/>
    </source>
</evidence>
<dbReference type="Pfam" id="PF04055">
    <property type="entry name" value="Radical_SAM"/>
    <property type="match status" value="1"/>
</dbReference>
<evidence type="ECO:0000256" key="3">
    <source>
        <dbReference type="ARBA" id="ARBA00022723"/>
    </source>
</evidence>
<dbReference type="SFLD" id="SFLDS00029">
    <property type="entry name" value="Radical_SAM"/>
    <property type="match status" value="1"/>
</dbReference>
<dbReference type="SFLD" id="SFLDG01095">
    <property type="entry name" value="Uncharacterised_Radical_SAM_Su"/>
    <property type="match status" value="1"/>
</dbReference>
<dbReference type="SFLD" id="SFLDG01082">
    <property type="entry name" value="B12-binding_domain_containing"/>
    <property type="match status" value="1"/>
</dbReference>
<keyword evidence="4" id="KW-0408">Iron</keyword>